<keyword evidence="3 11" id="KW-0813">Transport</keyword>
<feature type="chain" id="PRO_5006136360" description="ATP synthase subunit a" evidence="14">
    <location>
        <begin position="22"/>
        <end position="350"/>
    </location>
</feature>
<feature type="transmembrane region" description="Helical" evidence="11">
    <location>
        <begin position="308"/>
        <end position="331"/>
    </location>
</feature>
<evidence type="ECO:0000256" key="7">
    <source>
        <dbReference type="ARBA" id="ARBA00022989"/>
    </source>
</evidence>
<evidence type="ECO:0000256" key="14">
    <source>
        <dbReference type="SAM" id="SignalP"/>
    </source>
</evidence>
<reference evidence="15 16" key="1">
    <citation type="submission" date="2015-07" db="EMBL/GenBank/DDBJ databases">
        <title>The draft genome sequence of Leadbetterella sp. JN14-9.</title>
        <authorList>
            <person name="Liu Y."/>
            <person name="Du J."/>
            <person name="Shao Z."/>
        </authorList>
    </citation>
    <scope>NUCLEOTIDE SEQUENCE [LARGE SCALE GENOMIC DNA]</scope>
    <source>
        <strain evidence="15 16">JN14-9</strain>
    </source>
</reference>
<keyword evidence="6 11" id="KW-0375">Hydrogen ion transport</keyword>
<dbReference type="InterPro" id="IPR045083">
    <property type="entry name" value="ATP_synth_F0_asu_bact/mt"/>
</dbReference>
<dbReference type="InterPro" id="IPR023011">
    <property type="entry name" value="ATP_synth_F0_asu_AS"/>
</dbReference>
<comment type="similarity">
    <text evidence="2 11 12">Belongs to the ATPase A chain family.</text>
</comment>
<evidence type="ECO:0000256" key="10">
    <source>
        <dbReference type="ARBA" id="ARBA00023310"/>
    </source>
</evidence>
<dbReference type="RefSeq" id="WP_055149793.1">
    <property type="nucleotide sequence ID" value="NZ_JXSZ01000012.1"/>
</dbReference>
<evidence type="ECO:0000256" key="8">
    <source>
        <dbReference type="ARBA" id="ARBA00023065"/>
    </source>
</evidence>
<evidence type="ECO:0000313" key="16">
    <source>
        <dbReference type="Proteomes" id="UP000050454"/>
    </source>
</evidence>
<comment type="subcellular location">
    <subcellularLocation>
        <location evidence="11 12">Cell membrane</location>
        <topology evidence="11 12">Multi-pass membrane protein</topology>
    </subcellularLocation>
    <subcellularLocation>
        <location evidence="1">Membrane</location>
        <topology evidence="1">Multi-pass membrane protein</topology>
    </subcellularLocation>
</comment>
<keyword evidence="8 11" id="KW-0406">Ion transport</keyword>
<organism evidence="15 16">
    <name type="scientific">Jiulongibacter sediminis</name>
    <dbReference type="NCBI Taxonomy" id="1605367"/>
    <lineage>
        <taxon>Bacteria</taxon>
        <taxon>Pseudomonadati</taxon>
        <taxon>Bacteroidota</taxon>
        <taxon>Cytophagia</taxon>
        <taxon>Cytophagales</taxon>
        <taxon>Leadbetterellaceae</taxon>
        <taxon>Jiulongibacter</taxon>
    </lineage>
</organism>
<evidence type="ECO:0000256" key="11">
    <source>
        <dbReference type="HAMAP-Rule" id="MF_01393"/>
    </source>
</evidence>
<dbReference type="GO" id="GO:0046933">
    <property type="term" value="F:proton-transporting ATP synthase activity, rotational mechanism"/>
    <property type="evidence" value="ECO:0007669"/>
    <property type="project" value="UniProtKB-UniRule"/>
</dbReference>
<dbReference type="AlphaFoldDB" id="A0A0P7BYI8"/>
<dbReference type="EMBL" id="LGTQ01000012">
    <property type="protein sequence ID" value="KPM47171.1"/>
    <property type="molecule type" value="Genomic_DNA"/>
</dbReference>
<dbReference type="PANTHER" id="PTHR11410">
    <property type="entry name" value="ATP SYNTHASE SUBUNIT A"/>
    <property type="match status" value="1"/>
</dbReference>
<dbReference type="Pfam" id="PF00119">
    <property type="entry name" value="ATP-synt_A"/>
    <property type="match status" value="1"/>
</dbReference>
<feature type="signal peptide" evidence="14">
    <location>
        <begin position="1"/>
        <end position="21"/>
    </location>
</feature>
<keyword evidence="16" id="KW-1185">Reference proteome</keyword>
<feature type="transmembrane region" description="Helical" evidence="11">
    <location>
        <begin position="255"/>
        <end position="274"/>
    </location>
</feature>
<evidence type="ECO:0000256" key="2">
    <source>
        <dbReference type="ARBA" id="ARBA00006810"/>
    </source>
</evidence>
<comment type="function">
    <text evidence="11 12">Key component of the proton channel; it plays a direct role in the translocation of protons across the membrane.</text>
</comment>
<evidence type="ECO:0000256" key="1">
    <source>
        <dbReference type="ARBA" id="ARBA00004141"/>
    </source>
</evidence>
<keyword evidence="10 11" id="KW-0066">ATP synthesis</keyword>
<evidence type="ECO:0000256" key="13">
    <source>
        <dbReference type="SAM" id="MobiDB-lite"/>
    </source>
</evidence>
<dbReference type="PATRIC" id="fig|1605367.3.peg.472"/>
<gene>
    <name evidence="11" type="primary">atpB</name>
    <name evidence="15" type="ORF">AFM12_15260</name>
</gene>
<proteinExistence type="inferred from homology"/>
<feature type="transmembrane region" description="Helical" evidence="11">
    <location>
        <begin position="214"/>
        <end position="235"/>
    </location>
</feature>
<dbReference type="PROSITE" id="PS00449">
    <property type="entry name" value="ATPASE_A"/>
    <property type="match status" value="1"/>
</dbReference>
<feature type="transmembrane region" description="Helical" evidence="11">
    <location>
        <begin position="280"/>
        <end position="301"/>
    </location>
</feature>
<evidence type="ECO:0000256" key="3">
    <source>
        <dbReference type="ARBA" id="ARBA00022448"/>
    </source>
</evidence>
<evidence type="ECO:0000256" key="12">
    <source>
        <dbReference type="RuleBase" id="RU000483"/>
    </source>
</evidence>
<dbReference type="OrthoDB" id="9809130at2"/>
<feature type="transmembrane region" description="Helical" evidence="11">
    <location>
        <begin position="132"/>
        <end position="150"/>
    </location>
</feature>
<keyword evidence="11" id="KW-1003">Cell membrane</keyword>
<dbReference type="SUPFAM" id="SSF81336">
    <property type="entry name" value="F1F0 ATP synthase subunit A"/>
    <property type="match status" value="1"/>
</dbReference>
<dbReference type="GO" id="GO:0045259">
    <property type="term" value="C:proton-transporting ATP synthase complex"/>
    <property type="evidence" value="ECO:0007669"/>
    <property type="project" value="UniProtKB-KW"/>
</dbReference>
<evidence type="ECO:0000256" key="6">
    <source>
        <dbReference type="ARBA" id="ARBA00022781"/>
    </source>
</evidence>
<dbReference type="InterPro" id="IPR000568">
    <property type="entry name" value="ATP_synth_F0_asu"/>
</dbReference>
<keyword evidence="9 11" id="KW-0472">Membrane</keyword>
<keyword evidence="7 11" id="KW-1133">Transmembrane helix</keyword>
<evidence type="ECO:0000313" key="15">
    <source>
        <dbReference type="EMBL" id="KPM47171.1"/>
    </source>
</evidence>
<dbReference type="InterPro" id="IPR035908">
    <property type="entry name" value="F0_ATP_A_sf"/>
</dbReference>
<keyword evidence="14" id="KW-0732">Signal</keyword>
<dbReference type="STRING" id="1605367.AFM12_15260"/>
<feature type="region of interest" description="Disordered" evidence="13">
    <location>
        <begin position="25"/>
        <end position="48"/>
    </location>
</feature>
<dbReference type="NCBIfam" id="TIGR01131">
    <property type="entry name" value="ATP_synt_6_or_A"/>
    <property type="match status" value="1"/>
</dbReference>
<sequence length="350" mass="38808">MLKRLLLFLSLSVFSVGYSFAQEHEAHEEGAAHESHATAEEHGDGHEEEGFNMGSMIMHHILDEHGWEFAHGVKLPLPVILYSKEYGLAIFSSARFDEGNGEYGPYVNHHEKIALKDDHHATVYDFSITKNVASLILSAVLLVLIFTAVAKGYKKNAGKAPKGIQSLLEPVITTIKDEVVKPSIGPKYEAYLPYMLTLFFFILINNLVGLTPGAANLTGNIAVTLTLALITFVIVHFKANKNYWGHIFKPPGVPLWLLPLFWIIEIIGVFMKPASLTIRLFANITGGHIILLSFIGLIFMFKNYAVGGGVWAIGTFMSLIEILVAFIQAYIFTLLSSMYIGSAIEEHHDH</sequence>
<evidence type="ECO:0000256" key="4">
    <source>
        <dbReference type="ARBA" id="ARBA00022547"/>
    </source>
</evidence>
<keyword evidence="5 11" id="KW-0812">Transmembrane</keyword>
<comment type="caution">
    <text evidence="15">The sequence shown here is derived from an EMBL/GenBank/DDBJ whole genome shotgun (WGS) entry which is preliminary data.</text>
</comment>
<dbReference type="GO" id="GO:0005886">
    <property type="term" value="C:plasma membrane"/>
    <property type="evidence" value="ECO:0007669"/>
    <property type="project" value="UniProtKB-SubCell"/>
</dbReference>
<dbReference type="CDD" id="cd00310">
    <property type="entry name" value="ATP-synt_Fo_a_6"/>
    <property type="match status" value="1"/>
</dbReference>
<feature type="transmembrane region" description="Helical" evidence="11">
    <location>
        <begin position="191"/>
        <end position="208"/>
    </location>
</feature>
<dbReference type="PANTHER" id="PTHR11410:SF0">
    <property type="entry name" value="ATP SYNTHASE SUBUNIT A"/>
    <property type="match status" value="1"/>
</dbReference>
<evidence type="ECO:0000256" key="5">
    <source>
        <dbReference type="ARBA" id="ARBA00022692"/>
    </source>
</evidence>
<name>A0A0P7BYI8_9BACT</name>
<dbReference type="PRINTS" id="PR00123">
    <property type="entry name" value="ATPASEA"/>
</dbReference>
<dbReference type="Gene3D" id="1.20.120.220">
    <property type="entry name" value="ATP synthase, F0 complex, subunit A"/>
    <property type="match status" value="1"/>
</dbReference>
<accession>A0A0P7BYI8</accession>
<evidence type="ECO:0000256" key="9">
    <source>
        <dbReference type="ARBA" id="ARBA00023136"/>
    </source>
</evidence>
<dbReference type="HAMAP" id="MF_01393">
    <property type="entry name" value="ATP_synth_a_bact"/>
    <property type="match status" value="1"/>
</dbReference>
<dbReference type="Proteomes" id="UP000050454">
    <property type="component" value="Unassembled WGS sequence"/>
</dbReference>
<keyword evidence="4 11" id="KW-0138">CF(0)</keyword>
<protein>
    <recommendedName>
        <fullName evidence="11 12">ATP synthase subunit a</fullName>
    </recommendedName>
    <alternativeName>
        <fullName evidence="11">ATP synthase F0 sector subunit a</fullName>
    </alternativeName>
    <alternativeName>
        <fullName evidence="11">F-ATPase subunit 6</fullName>
    </alternativeName>
</protein>